<dbReference type="InterPro" id="IPR004695">
    <property type="entry name" value="SLAC1/Mae1/Ssu1/TehA"/>
</dbReference>
<protein>
    <submittedName>
        <fullName evidence="10">ATPase</fullName>
    </submittedName>
</protein>
<reference evidence="10" key="1">
    <citation type="submission" date="2021-12" db="EMBL/GenBank/DDBJ databases">
        <title>Curvularia clavata genome.</title>
        <authorList>
            <person name="Cao Y."/>
        </authorList>
    </citation>
    <scope>NUCLEOTIDE SEQUENCE</scope>
    <source>
        <strain evidence="10">Yc1106</strain>
    </source>
</reference>
<comment type="similarity">
    <text evidence="2">Belongs to the tellurite-resistance/dicarboxylate transporter (TDT) family.</text>
</comment>
<feature type="transmembrane region" description="Helical" evidence="8">
    <location>
        <begin position="315"/>
        <end position="338"/>
    </location>
</feature>
<feature type="domain" description="Molybdopterin dinucleotide-binding" evidence="9">
    <location>
        <begin position="446"/>
        <end position="519"/>
    </location>
</feature>
<gene>
    <name evidence="10" type="ORF">yc1106_00072</name>
</gene>
<dbReference type="Pfam" id="PF01568">
    <property type="entry name" value="Molydop_binding"/>
    <property type="match status" value="1"/>
</dbReference>
<dbReference type="SUPFAM" id="SSF50692">
    <property type="entry name" value="ADC-like"/>
    <property type="match status" value="1"/>
</dbReference>
<dbReference type="InterPro" id="IPR051629">
    <property type="entry name" value="Sulfite_efflux_TDT"/>
</dbReference>
<accession>A0A9Q8Z2J7</accession>
<dbReference type="Gene3D" id="1.50.10.150">
    <property type="entry name" value="Voltage-dependent anion channel"/>
    <property type="match status" value="1"/>
</dbReference>
<keyword evidence="3" id="KW-0813">Transport</keyword>
<keyword evidence="5 8" id="KW-0812">Transmembrane</keyword>
<dbReference type="GO" id="GO:0000319">
    <property type="term" value="F:sulfite transmembrane transporter activity"/>
    <property type="evidence" value="ECO:0007669"/>
    <property type="project" value="TreeGrafter"/>
</dbReference>
<dbReference type="EMBL" id="CP089274">
    <property type="protein sequence ID" value="USP72798.1"/>
    <property type="molecule type" value="Genomic_DNA"/>
</dbReference>
<evidence type="ECO:0000256" key="7">
    <source>
        <dbReference type="ARBA" id="ARBA00023136"/>
    </source>
</evidence>
<dbReference type="PANTHER" id="PTHR31686:SF3">
    <property type="entry name" value="ACID TRANSPORT PROTEIN, PUTATIVE (AFU_ORTHOLOGUE AFUA_4G09410)-RELATED"/>
    <property type="match status" value="1"/>
</dbReference>
<dbReference type="Gene3D" id="2.40.40.20">
    <property type="match status" value="1"/>
</dbReference>
<evidence type="ECO:0000313" key="10">
    <source>
        <dbReference type="EMBL" id="USP72798.1"/>
    </source>
</evidence>
<evidence type="ECO:0000313" key="11">
    <source>
        <dbReference type="Proteomes" id="UP001056012"/>
    </source>
</evidence>
<dbReference type="AlphaFoldDB" id="A0A9Q8Z2J7"/>
<evidence type="ECO:0000256" key="5">
    <source>
        <dbReference type="ARBA" id="ARBA00022692"/>
    </source>
</evidence>
<evidence type="ECO:0000256" key="2">
    <source>
        <dbReference type="ARBA" id="ARBA00008566"/>
    </source>
</evidence>
<evidence type="ECO:0000256" key="4">
    <source>
        <dbReference type="ARBA" id="ARBA00022475"/>
    </source>
</evidence>
<dbReference type="GO" id="GO:0016491">
    <property type="term" value="F:oxidoreductase activity"/>
    <property type="evidence" value="ECO:0007669"/>
    <property type="project" value="InterPro"/>
</dbReference>
<dbReference type="Pfam" id="PF03595">
    <property type="entry name" value="SLAC1"/>
    <property type="match status" value="1"/>
</dbReference>
<dbReference type="Proteomes" id="UP001056012">
    <property type="component" value="Chromosome 1"/>
</dbReference>
<keyword evidence="4" id="KW-1003">Cell membrane</keyword>
<keyword evidence="7 8" id="KW-0472">Membrane</keyword>
<dbReference type="OrthoDB" id="2901184at2759"/>
<feature type="transmembrane region" description="Helical" evidence="8">
    <location>
        <begin position="12"/>
        <end position="35"/>
    </location>
</feature>
<evidence type="ECO:0000256" key="3">
    <source>
        <dbReference type="ARBA" id="ARBA00022448"/>
    </source>
</evidence>
<evidence type="ECO:0000256" key="1">
    <source>
        <dbReference type="ARBA" id="ARBA00004651"/>
    </source>
</evidence>
<keyword evidence="6 8" id="KW-1133">Transmembrane helix</keyword>
<feature type="transmembrane region" description="Helical" evidence="8">
    <location>
        <begin position="123"/>
        <end position="143"/>
    </location>
</feature>
<evidence type="ECO:0000256" key="8">
    <source>
        <dbReference type="SAM" id="Phobius"/>
    </source>
</evidence>
<dbReference type="InterPro" id="IPR009010">
    <property type="entry name" value="Asp_de-COase-like_dom_sf"/>
</dbReference>
<dbReference type="GO" id="GO:0043546">
    <property type="term" value="F:molybdopterin cofactor binding"/>
    <property type="evidence" value="ECO:0007669"/>
    <property type="project" value="InterPro"/>
</dbReference>
<dbReference type="InterPro" id="IPR006657">
    <property type="entry name" value="MoPterin_dinucl-bd_dom"/>
</dbReference>
<keyword evidence="11" id="KW-1185">Reference proteome</keyword>
<feature type="transmembrane region" description="Helical" evidence="8">
    <location>
        <begin position="56"/>
        <end position="80"/>
    </location>
</feature>
<evidence type="ECO:0000259" key="9">
    <source>
        <dbReference type="Pfam" id="PF01568"/>
    </source>
</evidence>
<dbReference type="VEuPathDB" id="FungiDB:yc1106_00072"/>
<dbReference type="Gene3D" id="3.40.50.740">
    <property type="match status" value="1"/>
</dbReference>
<dbReference type="GO" id="GO:0005886">
    <property type="term" value="C:plasma membrane"/>
    <property type="evidence" value="ECO:0007669"/>
    <property type="project" value="UniProtKB-SubCell"/>
</dbReference>
<feature type="transmembrane region" description="Helical" evidence="8">
    <location>
        <begin position="280"/>
        <end position="303"/>
    </location>
</feature>
<organism evidence="10 11">
    <name type="scientific">Curvularia clavata</name>
    <dbReference type="NCBI Taxonomy" id="95742"/>
    <lineage>
        <taxon>Eukaryota</taxon>
        <taxon>Fungi</taxon>
        <taxon>Dikarya</taxon>
        <taxon>Ascomycota</taxon>
        <taxon>Pezizomycotina</taxon>
        <taxon>Dothideomycetes</taxon>
        <taxon>Pleosporomycetidae</taxon>
        <taxon>Pleosporales</taxon>
        <taxon>Pleosporineae</taxon>
        <taxon>Pleosporaceae</taxon>
        <taxon>Curvularia</taxon>
    </lineage>
</organism>
<feature type="transmembrane region" description="Helical" evidence="8">
    <location>
        <begin position="155"/>
        <end position="178"/>
    </location>
</feature>
<dbReference type="PANTHER" id="PTHR31686">
    <property type="match status" value="1"/>
</dbReference>
<dbReference type="InterPro" id="IPR038665">
    <property type="entry name" value="Voltage-dep_anion_channel_sf"/>
</dbReference>
<feature type="transmembrane region" description="Helical" evidence="8">
    <location>
        <begin position="86"/>
        <end position="111"/>
    </location>
</feature>
<proteinExistence type="inferred from homology"/>
<dbReference type="CDD" id="cd09299">
    <property type="entry name" value="TDT"/>
    <property type="match status" value="1"/>
</dbReference>
<dbReference type="SUPFAM" id="SSF53706">
    <property type="entry name" value="Formate dehydrogenase/DMSO reductase, domains 1-3"/>
    <property type="match status" value="1"/>
</dbReference>
<evidence type="ECO:0000256" key="6">
    <source>
        <dbReference type="ARBA" id="ARBA00022989"/>
    </source>
</evidence>
<comment type="subcellular location">
    <subcellularLocation>
        <location evidence="1">Cell membrane</location>
        <topology evidence="1">Multi-pass membrane protein</topology>
    </subcellularLocation>
</comment>
<feature type="transmembrane region" description="Helical" evidence="8">
    <location>
        <begin position="247"/>
        <end position="268"/>
    </location>
</feature>
<sequence length="623" mass="70005">MHIMPWQFNGLGILSTIMFVWNVVLFSIFTLISLVRMFKYPRHVKQEITSSIDEMSYLGAPAIAYLTLVSQVILTCSTAWGYGLTVFAYVLWWIGLVWIVSLCTGTVVLLAKHQITNDHQVSPSIFLPLISVMTLGTTGGLLANYSVGISSAEAVPVIVVSFCCIGYALFLSLLYYAIFMHRLMVAGLPQKPKLPSLVITVGPLRQFATAIQVLGTAASTGRHFANSNEGTWLTASAAASVQAACELIALLIMGFAFLWISVAWYLVIEALILRRLPVSMTWWSLIFPMVLYLGVFTTSLSNLSIALDSPAFRGLTAALLIFLLIIYFVNLACTFRLFRSEQHYPDYQNERMGCFANVNRTVRLSHEAVDPPGEPRLDLNLFLMYAKRMGFKDKDGNDLRLWMQSEEILNAWKQLSKEHPCDYSAMTYKKLSGSTGIQWPCNEEISLSTGRRVQHFYTRTKTGRTQPQKVCPEPEIVILEDVTSVGVKDGDEVLVQSMRGQVQLPMRVGDIENEQAYMGSRLKQPNFKSSATKISKVPPVPAGEVVIHAREKQTSAEERSYQKRHVELDKEVPRQRQLERWLGEFVAAINRFVDIYTQLVPRLIHENEIQAGPCRRCKGGTHI</sequence>
<name>A0A9Q8Z2J7_CURCL</name>